<gene>
    <name evidence="2" type="ORF">Mal48_10430</name>
</gene>
<feature type="transmembrane region" description="Helical" evidence="1">
    <location>
        <begin position="291"/>
        <end position="313"/>
    </location>
</feature>
<keyword evidence="1" id="KW-0812">Transmembrane</keyword>
<feature type="transmembrane region" description="Helical" evidence="1">
    <location>
        <begin position="325"/>
        <end position="342"/>
    </location>
</feature>
<protein>
    <recommendedName>
        <fullName evidence="4">Glycosyltransferase RgtA/B/C/D-like domain-containing protein</fullName>
    </recommendedName>
</protein>
<feature type="transmembrane region" description="Helical" evidence="1">
    <location>
        <begin position="372"/>
        <end position="389"/>
    </location>
</feature>
<name>A0A517QJW4_9PLAN</name>
<accession>A0A517QJW4</accession>
<dbReference type="AlphaFoldDB" id="A0A517QJW4"/>
<proteinExistence type="predicted"/>
<evidence type="ECO:0008006" key="4">
    <source>
        <dbReference type="Google" id="ProtNLM"/>
    </source>
</evidence>
<feature type="transmembrane region" description="Helical" evidence="1">
    <location>
        <begin position="348"/>
        <end position="365"/>
    </location>
</feature>
<keyword evidence="1" id="KW-0472">Membrane</keyword>
<evidence type="ECO:0000256" key="1">
    <source>
        <dbReference type="SAM" id="Phobius"/>
    </source>
</evidence>
<sequence length="557" mass="62801">MPTHPLHSSPLSPPRAQNSLLGILRSPLGLCWLALGVLLAANLPLMLCMPLHADPTIYDIQAHAALDGGVLYRDVVEPNLPGVVWVHMLVRSLFGWSTYALRAFDLVVISGIVLLLVRITKISSSCSNFQLRASVLTLLLFWLYFSTGEAVHCERDLWLMLPALGALWFRMRQSERLLASDQNWNKIFLWSSLEGFLWGAAFWIKPFVAVPALGALITSGLITRRWRANVIDFAGVFLGGAMCGAMGSYWLIHTGAWHDFWDILLNWNPSYFEAGRERWTFSLYLRLNEGLLPWSLIHLVALPVSIVQVSKLLRGQLDQPSQKKLCILAAAYLGWVLQAHTMQRLFEYVHVPGMLLGLCIVTSVWPQRGPNLRVSQVGLMAFLFLALIASPATNPQRLAWWGECVTQGSTPEVKSALQLMPLPNWTELQPVIDYLDERQLEDEELTVSNLFIIHVYSELGLKPSTRFIIPDVHMKIFPDKAHLIEQTILDSRQKYVVSSLMESGVNPEDVGPYSPHQPPQLPNKFPEELLNQFPFNQKLVLRSGQYVVHQVIPSPEN</sequence>
<keyword evidence="3" id="KW-1185">Reference proteome</keyword>
<organism evidence="2 3">
    <name type="scientific">Thalassoglobus polymorphus</name>
    <dbReference type="NCBI Taxonomy" id="2527994"/>
    <lineage>
        <taxon>Bacteria</taxon>
        <taxon>Pseudomonadati</taxon>
        <taxon>Planctomycetota</taxon>
        <taxon>Planctomycetia</taxon>
        <taxon>Planctomycetales</taxon>
        <taxon>Planctomycetaceae</taxon>
        <taxon>Thalassoglobus</taxon>
    </lineage>
</organism>
<feature type="transmembrane region" description="Helical" evidence="1">
    <location>
        <begin position="20"/>
        <end position="41"/>
    </location>
</feature>
<evidence type="ECO:0000313" key="2">
    <source>
        <dbReference type="EMBL" id="QDT31807.1"/>
    </source>
</evidence>
<dbReference type="KEGG" id="tpol:Mal48_10430"/>
<dbReference type="Proteomes" id="UP000315724">
    <property type="component" value="Chromosome"/>
</dbReference>
<keyword evidence="1" id="KW-1133">Transmembrane helix</keyword>
<reference evidence="2 3" key="1">
    <citation type="submission" date="2019-02" db="EMBL/GenBank/DDBJ databases">
        <title>Deep-cultivation of Planctomycetes and their phenomic and genomic characterization uncovers novel biology.</title>
        <authorList>
            <person name="Wiegand S."/>
            <person name="Jogler M."/>
            <person name="Boedeker C."/>
            <person name="Pinto D."/>
            <person name="Vollmers J."/>
            <person name="Rivas-Marin E."/>
            <person name="Kohn T."/>
            <person name="Peeters S.H."/>
            <person name="Heuer A."/>
            <person name="Rast P."/>
            <person name="Oberbeckmann S."/>
            <person name="Bunk B."/>
            <person name="Jeske O."/>
            <person name="Meyerdierks A."/>
            <person name="Storesund J.E."/>
            <person name="Kallscheuer N."/>
            <person name="Luecker S."/>
            <person name="Lage O.M."/>
            <person name="Pohl T."/>
            <person name="Merkel B.J."/>
            <person name="Hornburger P."/>
            <person name="Mueller R.-W."/>
            <person name="Bruemmer F."/>
            <person name="Labrenz M."/>
            <person name="Spormann A.M."/>
            <person name="Op den Camp H."/>
            <person name="Overmann J."/>
            <person name="Amann R."/>
            <person name="Jetten M.S.M."/>
            <person name="Mascher T."/>
            <person name="Medema M.H."/>
            <person name="Devos D.P."/>
            <person name="Kaster A.-K."/>
            <person name="Ovreas L."/>
            <person name="Rohde M."/>
            <person name="Galperin M.Y."/>
            <person name="Jogler C."/>
        </authorList>
    </citation>
    <scope>NUCLEOTIDE SEQUENCE [LARGE SCALE GENOMIC DNA]</scope>
    <source>
        <strain evidence="2 3">Mal48</strain>
    </source>
</reference>
<feature type="transmembrane region" description="Helical" evidence="1">
    <location>
        <begin position="99"/>
        <end position="117"/>
    </location>
</feature>
<dbReference type="EMBL" id="CP036267">
    <property type="protein sequence ID" value="QDT31807.1"/>
    <property type="molecule type" value="Genomic_DNA"/>
</dbReference>
<feature type="transmembrane region" description="Helical" evidence="1">
    <location>
        <begin position="196"/>
        <end position="218"/>
    </location>
</feature>
<feature type="transmembrane region" description="Helical" evidence="1">
    <location>
        <begin position="230"/>
        <end position="252"/>
    </location>
</feature>
<feature type="transmembrane region" description="Helical" evidence="1">
    <location>
        <begin position="129"/>
        <end position="145"/>
    </location>
</feature>
<evidence type="ECO:0000313" key="3">
    <source>
        <dbReference type="Proteomes" id="UP000315724"/>
    </source>
</evidence>